<keyword evidence="2" id="KW-0804">Transcription</keyword>
<dbReference type="Pfam" id="PF03861">
    <property type="entry name" value="ANTAR"/>
    <property type="match status" value="1"/>
</dbReference>
<protein>
    <recommendedName>
        <fullName evidence="3">ANTAR domain-containing protein</fullName>
    </recommendedName>
</protein>
<accession>A0A918BAH4</accession>
<dbReference type="InterPro" id="IPR005561">
    <property type="entry name" value="ANTAR"/>
</dbReference>
<keyword evidence="5" id="KW-1185">Reference proteome</keyword>
<comment type="caution">
    <text evidence="4">The sequence shown here is derived from an EMBL/GenBank/DDBJ whole genome shotgun (WGS) entry which is preliminary data.</text>
</comment>
<dbReference type="SMART" id="SM01012">
    <property type="entry name" value="ANTAR"/>
    <property type="match status" value="1"/>
</dbReference>
<proteinExistence type="predicted"/>
<reference evidence="4" key="2">
    <citation type="submission" date="2020-09" db="EMBL/GenBank/DDBJ databases">
        <authorList>
            <person name="Sun Q."/>
            <person name="Ohkuma M."/>
        </authorList>
    </citation>
    <scope>NUCLEOTIDE SEQUENCE</scope>
    <source>
        <strain evidence="4">JCM 3131</strain>
    </source>
</reference>
<dbReference type="Proteomes" id="UP000620156">
    <property type="component" value="Unassembled WGS sequence"/>
</dbReference>
<dbReference type="EMBL" id="BMQK01000004">
    <property type="protein sequence ID" value="GGQ53818.1"/>
    <property type="molecule type" value="Genomic_DNA"/>
</dbReference>
<evidence type="ECO:0000313" key="5">
    <source>
        <dbReference type="Proteomes" id="UP000620156"/>
    </source>
</evidence>
<feature type="domain" description="ANTAR" evidence="3">
    <location>
        <begin position="162"/>
        <end position="232"/>
    </location>
</feature>
<dbReference type="SUPFAM" id="SSF55781">
    <property type="entry name" value="GAF domain-like"/>
    <property type="match status" value="1"/>
</dbReference>
<gene>
    <name evidence="4" type="ORF">GCM10010145_23990</name>
</gene>
<keyword evidence="1" id="KW-0805">Transcription regulation</keyword>
<evidence type="ECO:0000313" key="4">
    <source>
        <dbReference type="EMBL" id="GGQ53818.1"/>
    </source>
</evidence>
<evidence type="ECO:0000259" key="3">
    <source>
        <dbReference type="SMART" id="SM01012"/>
    </source>
</evidence>
<sequence>MSRDEFTRLLKRLRQAAHDGHDLSTVSAVYAARLLHLQALTLNLRAESGALELLWGTLADGHLGADLEDLQYTLGEGPTLDAARTGEAVTETDLTTQAAAERWPAFTAATHDTSARAVIAIPLLLGVATTGVMTGYRTTTGLFPMEQRLDLETFAHTALHLLLNTPPKALAADTDLEPVPRPDLSLHHAVVHQAAGFLSSRLDIPIADALLRLRAHAFSHNRRLVDVARDVLDQRLDLTPDS</sequence>
<dbReference type="Gene3D" id="1.10.10.10">
    <property type="entry name" value="Winged helix-like DNA-binding domain superfamily/Winged helix DNA-binding domain"/>
    <property type="match status" value="1"/>
</dbReference>
<evidence type="ECO:0000256" key="2">
    <source>
        <dbReference type="ARBA" id="ARBA00023163"/>
    </source>
</evidence>
<dbReference type="GO" id="GO:0003723">
    <property type="term" value="F:RNA binding"/>
    <property type="evidence" value="ECO:0007669"/>
    <property type="project" value="InterPro"/>
</dbReference>
<organism evidence="4 5">
    <name type="scientific">Streptomyces ruber</name>
    <dbReference type="NCBI Taxonomy" id="83378"/>
    <lineage>
        <taxon>Bacteria</taxon>
        <taxon>Bacillati</taxon>
        <taxon>Actinomycetota</taxon>
        <taxon>Actinomycetes</taxon>
        <taxon>Kitasatosporales</taxon>
        <taxon>Streptomycetaceae</taxon>
        <taxon>Streptomyces</taxon>
    </lineage>
</organism>
<dbReference type="InterPro" id="IPR036388">
    <property type="entry name" value="WH-like_DNA-bd_sf"/>
</dbReference>
<name>A0A918BAH4_9ACTN</name>
<evidence type="ECO:0000256" key="1">
    <source>
        <dbReference type="ARBA" id="ARBA00023015"/>
    </source>
</evidence>
<reference evidence="4" key="1">
    <citation type="journal article" date="2014" name="Int. J. Syst. Evol. Microbiol.">
        <title>Complete genome sequence of Corynebacterium casei LMG S-19264T (=DSM 44701T), isolated from a smear-ripened cheese.</title>
        <authorList>
            <consortium name="US DOE Joint Genome Institute (JGI-PGF)"/>
            <person name="Walter F."/>
            <person name="Albersmeier A."/>
            <person name="Kalinowski J."/>
            <person name="Ruckert C."/>
        </authorList>
    </citation>
    <scope>NUCLEOTIDE SEQUENCE</scope>
    <source>
        <strain evidence="4">JCM 3131</strain>
    </source>
</reference>
<dbReference type="AlphaFoldDB" id="A0A918BAH4"/>
<dbReference type="Gene3D" id="3.30.450.40">
    <property type="match status" value="1"/>
</dbReference>
<dbReference type="InterPro" id="IPR029016">
    <property type="entry name" value="GAF-like_dom_sf"/>
</dbReference>
<dbReference type="RefSeq" id="WP_189216738.1">
    <property type="nucleotide sequence ID" value="NZ_BMQK01000004.1"/>
</dbReference>